<evidence type="ECO:0000313" key="2">
    <source>
        <dbReference type="EMBL" id="MED6153830.1"/>
    </source>
</evidence>
<feature type="non-terminal residue" evidence="2">
    <location>
        <position position="205"/>
    </location>
</feature>
<sequence length="205" mass="22359">MFSNPFPSIPPQISLLSSHAFFILHLLSESLSSILANLPFSLQNQFQQHFSRDQCQLSTKPKEDSHGGGGGVGGAATSLKPNSSGDGETIEVILTCYCLTPEIEITLRRARQVRHRVQFEEHLRSQVEELTSDNNSVYSSASETNFELSSSDPGTSVTGDNPRLTLKQLGGASTALENQPSKYPELNANFELKSGLINLLPKFHG</sequence>
<protein>
    <submittedName>
        <fullName evidence="2">Uncharacterized protein</fullName>
    </submittedName>
</protein>
<keyword evidence="3" id="KW-1185">Reference proteome</keyword>
<organism evidence="2 3">
    <name type="scientific">Stylosanthes scabra</name>
    <dbReference type="NCBI Taxonomy" id="79078"/>
    <lineage>
        <taxon>Eukaryota</taxon>
        <taxon>Viridiplantae</taxon>
        <taxon>Streptophyta</taxon>
        <taxon>Embryophyta</taxon>
        <taxon>Tracheophyta</taxon>
        <taxon>Spermatophyta</taxon>
        <taxon>Magnoliopsida</taxon>
        <taxon>eudicotyledons</taxon>
        <taxon>Gunneridae</taxon>
        <taxon>Pentapetalae</taxon>
        <taxon>rosids</taxon>
        <taxon>fabids</taxon>
        <taxon>Fabales</taxon>
        <taxon>Fabaceae</taxon>
        <taxon>Papilionoideae</taxon>
        <taxon>50 kb inversion clade</taxon>
        <taxon>dalbergioids sensu lato</taxon>
        <taxon>Dalbergieae</taxon>
        <taxon>Pterocarpus clade</taxon>
        <taxon>Stylosanthes</taxon>
    </lineage>
</organism>
<feature type="region of interest" description="Disordered" evidence="1">
    <location>
        <begin position="54"/>
        <end position="84"/>
    </location>
</feature>
<evidence type="ECO:0000313" key="3">
    <source>
        <dbReference type="Proteomes" id="UP001341840"/>
    </source>
</evidence>
<comment type="caution">
    <text evidence="2">The sequence shown here is derived from an EMBL/GenBank/DDBJ whole genome shotgun (WGS) entry which is preliminary data.</text>
</comment>
<dbReference type="Proteomes" id="UP001341840">
    <property type="component" value="Unassembled WGS sequence"/>
</dbReference>
<dbReference type="EMBL" id="JASCZI010094648">
    <property type="protein sequence ID" value="MED6153830.1"/>
    <property type="molecule type" value="Genomic_DNA"/>
</dbReference>
<feature type="compositionally biased region" description="Polar residues" evidence="1">
    <location>
        <begin position="141"/>
        <end position="159"/>
    </location>
</feature>
<feature type="region of interest" description="Disordered" evidence="1">
    <location>
        <begin position="141"/>
        <end position="162"/>
    </location>
</feature>
<evidence type="ECO:0000256" key="1">
    <source>
        <dbReference type="SAM" id="MobiDB-lite"/>
    </source>
</evidence>
<reference evidence="2 3" key="1">
    <citation type="journal article" date="2023" name="Plants (Basel)">
        <title>Bridging the Gap: Combining Genomics and Transcriptomics Approaches to Understand Stylosanthes scabra, an Orphan Legume from the Brazilian Caatinga.</title>
        <authorList>
            <person name="Ferreira-Neto J.R.C."/>
            <person name="da Silva M.D."/>
            <person name="Binneck E."/>
            <person name="de Melo N.F."/>
            <person name="da Silva R.H."/>
            <person name="de Melo A.L.T.M."/>
            <person name="Pandolfi V."/>
            <person name="Bustamante F.O."/>
            <person name="Brasileiro-Vidal A.C."/>
            <person name="Benko-Iseppon A.M."/>
        </authorList>
    </citation>
    <scope>NUCLEOTIDE SEQUENCE [LARGE SCALE GENOMIC DNA]</scope>
    <source>
        <tissue evidence="2">Leaves</tissue>
    </source>
</reference>
<proteinExistence type="predicted"/>
<gene>
    <name evidence="2" type="ORF">PIB30_105914</name>
</gene>
<accession>A0ABU6U038</accession>
<name>A0ABU6U038_9FABA</name>